<evidence type="ECO:0000313" key="1">
    <source>
        <dbReference type="EMBL" id="KWX79966.1"/>
    </source>
</evidence>
<dbReference type="OrthoDB" id="1904300at2"/>
<evidence type="ECO:0000313" key="2">
    <source>
        <dbReference type="Proteomes" id="UP000070475"/>
    </source>
</evidence>
<name>A0A132U998_9BACL</name>
<comment type="caution">
    <text evidence="1">The sequence shown here is derived from an EMBL/GenBank/DDBJ whole genome shotgun (WGS) entry which is preliminary data.</text>
</comment>
<dbReference type="AlphaFoldDB" id="A0A132U998"/>
<sequence length="75" mass="9248">MVYLTKTDEHEEFEVTNVDDEGNEYTSTEYYLHNRQLVDYIYVEQKKERLIEQLEILVNDEENENFKRLEDVLRE</sequence>
<reference evidence="1 2" key="1">
    <citation type="submission" date="2015-08" db="EMBL/GenBank/DDBJ databases">
        <title>Genomes of Paenibacillus riograndensis.</title>
        <authorList>
            <person name="Sant'Anna F.H."/>
            <person name="Souza R."/>
            <person name="Ambrosini A."/>
            <person name="Bach E."/>
            <person name="Fernandes G."/>
            <person name="Balsanelli E."/>
            <person name="Baura V.A."/>
            <person name="Pedrosa F.O."/>
            <person name="Souza E.M."/>
            <person name="Passaglia L."/>
        </authorList>
    </citation>
    <scope>NUCLEOTIDE SEQUENCE [LARGE SCALE GENOMIC DNA]</scope>
    <source>
        <strain evidence="1 2">CAS34</strain>
    </source>
</reference>
<accession>A0A132U998</accession>
<gene>
    <name evidence="1" type="ORF">AMQ84_05080</name>
</gene>
<protein>
    <submittedName>
        <fullName evidence="1">Uncharacterized protein</fullName>
    </submittedName>
</protein>
<dbReference type="Proteomes" id="UP000070475">
    <property type="component" value="Unassembled WGS sequence"/>
</dbReference>
<dbReference type="RefSeq" id="WP_060859548.1">
    <property type="nucleotide sequence ID" value="NZ_LIRB01000106.1"/>
</dbReference>
<dbReference type="PATRIC" id="fig|483937.3.peg.4751"/>
<dbReference type="EMBL" id="LIRB01000106">
    <property type="protein sequence ID" value="KWX79966.1"/>
    <property type="molecule type" value="Genomic_DNA"/>
</dbReference>
<proteinExistence type="predicted"/>
<keyword evidence="2" id="KW-1185">Reference proteome</keyword>
<organism evidence="1 2">
    <name type="scientific">Paenibacillus riograndensis</name>
    <dbReference type="NCBI Taxonomy" id="483937"/>
    <lineage>
        <taxon>Bacteria</taxon>
        <taxon>Bacillati</taxon>
        <taxon>Bacillota</taxon>
        <taxon>Bacilli</taxon>
        <taxon>Bacillales</taxon>
        <taxon>Paenibacillaceae</taxon>
        <taxon>Paenibacillus</taxon>
        <taxon>Paenibacillus sonchi group</taxon>
    </lineage>
</organism>